<dbReference type="RefSeq" id="XP_005843393.1">
    <property type="nucleotide sequence ID" value="XM_005843331.1"/>
</dbReference>
<reference evidence="1 2" key="1">
    <citation type="journal article" date="2010" name="Plant Cell">
        <title>The Chlorella variabilis NC64A genome reveals adaptation to photosymbiosis, coevolution with viruses, and cryptic sex.</title>
        <authorList>
            <person name="Blanc G."/>
            <person name="Duncan G."/>
            <person name="Agarkova I."/>
            <person name="Borodovsky M."/>
            <person name="Gurnon J."/>
            <person name="Kuo A."/>
            <person name="Lindquist E."/>
            <person name="Lucas S."/>
            <person name="Pangilinan J."/>
            <person name="Polle J."/>
            <person name="Salamov A."/>
            <person name="Terry A."/>
            <person name="Yamada T."/>
            <person name="Dunigan D.D."/>
            <person name="Grigoriev I.V."/>
            <person name="Claverie J.M."/>
            <person name="Van Etten J.L."/>
        </authorList>
    </citation>
    <scope>NUCLEOTIDE SEQUENCE [LARGE SCALE GENOMIC DNA]</scope>
    <source>
        <strain evidence="1 2">NC64A</strain>
    </source>
</reference>
<proteinExistence type="predicted"/>
<dbReference type="GeneID" id="17350681"/>
<name>E1ZSE0_CHLVA</name>
<organism evidence="2">
    <name type="scientific">Chlorella variabilis</name>
    <name type="common">Green alga</name>
    <dbReference type="NCBI Taxonomy" id="554065"/>
    <lineage>
        <taxon>Eukaryota</taxon>
        <taxon>Viridiplantae</taxon>
        <taxon>Chlorophyta</taxon>
        <taxon>core chlorophytes</taxon>
        <taxon>Trebouxiophyceae</taxon>
        <taxon>Chlorellales</taxon>
        <taxon>Chlorellaceae</taxon>
        <taxon>Chlorella clade</taxon>
        <taxon>Chlorella</taxon>
    </lineage>
</organism>
<dbReference type="EMBL" id="GL433866">
    <property type="protein sequence ID" value="EFN51291.1"/>
    <property type="molecule type" value="Genomic_DNA"/>
</dbReference>
<dbReference type="AlphaFoldDB" id="E1ZSE0"/>
<dbReference type="InParanoid" id="E1ZSE0"/>
<accession>E1ZSE0</accession>
<dbReference type="Proteomes" id="UP000008141">
    <property type="component" value="Unassembled WGS sequence"/>
</dbReference>
<protein>
    <submittedName>
        <fullName evidence="1">Expressed protein</fullName>
    </submittedName>
</protein>
<sequence>MQRLVAGLGRAPFLAAPLAVAAHPANPQNGAGHRLAVEETHDGFVNIGFEQPIMHHEVSGALVDLATLGGGHRAPTSASLPGPASAAPLIEEVDCESEASSEGSDLNAMIASFDSHSPHSPCFEPAGEGASAMDLLTASITNLLNNDAVVNAISSQLSRDPAFVALMDRFDAPNPGLPAPARMLLLEEVTGAGDAYPAPSGGEEGASPLVLLLQGIQRGVAVAAGRMGEAFCHLGNLLRGLGESLSGALAGMEGAATPAGGAVLEGAQRGAGNFHAAMGKVACAVAVLVLTRRMALARMVV</sequence>
<gene>
    <name evidence="1" type="ORF">CHLNCDRAFT_141232</name>
</gene>
<dbReference type="OrthoDB" id="10628059at2759"/>
<evidence type="ECO:0000313" key="1">
    <source>
        <dbReference type="EMBL" id="EFN51291.1"/>
    </source>
</evidence>
<keyword evidence="2" id="KW-1185">Reference proteome</keyword>
<evidence type="ECO:0000313" key="2">
    <source>
        <dbReference type="Proteomes" id="UP000008141"/>
    </source>
</evidence>
<dbReference type="KEGG" id="cvr:CHLNCDRAFT_141232"/>